<name>A0A7J2THT4_ARCFL</name>
<dbReference type="InterPro" id="IPR038257">
    <property type="entry name" value="CRISPR-assoc_Cas3_HD_sf"/>
</dbReference>
<reference evidence="1" key="1">
    <citation type="journal article" date="2020" name="mSystems">
        <title>Genome- and Community-Level Interaction Insights into Carbon Utilization and Element Cycling Functions of Hydrothermarchaeota in Hydrothermal Sediment.</title>
        <authorList>
            <person name="Zhou Z."/>
            <person name="Liu Y."/>
            <person name="Xu W."/>
            <person name="Pan J."/>
            <person name="Luo Z.H."/>
            <person name="Li M."/>
        </authorList>
    </citation>
    <scope>NUCLEOTIDE SEQUENCE [LARGE SCALE GENOMIC DNA]</scope>
    <source>
        <strain evidence="1">SpSt-26</strain>
    </source>
</reference>
<proteinExistence type="predicted"/>
<sequence>MIYARKSEEFEQSLEEHIEDCLKALEELKNTRFWKVIGNAEFELRTAVVFHDSGKIFYQKNFKGRKIVFTGHEIISAQILDRFAWHYGRYADEISELSTAAVLYHHHAMGVKERASNLGKIELRFSSQKEFEGVLAEHEKILLKYLGFLEPKAVEKALDDLNSDLRKFFKGSRVEIARMVSDSRDLISRVWEKFQKEIDFRKKMISLTVALVICDYRGARGKETEFGRVVNEFIDLYRI</sequence>
<gene>
    <name evidence="1" type="ORF">ENP88_00175</name>
</gene>
<organism evidence="1">
    <name type="scientific">Archaeoglobus fulgidus</name>
    <dbReference type="NCBI Taxonomy" id="2234"/>
    <lineage>
        <taxon>Archaea</taxon>
        <taxon>Methanobacteriati</taxon>
        <taxon>Methanobacteriota</taxon>
        <taxon>Archaeoglobi</taxon>
        <taxon>Archaeoglobales</taxon>
        <taxon>Archaeoglobaceae</taxon>
        <taxon>Archaeoglobus</taxon>
    </lineage>
</organism>
<dbReference type="EMBL" id="DSLA01000004">
    <property type="protein sequence ID" value="HEH34582.1"/>
    <property type="molecule type" value="Genomic_DNA"/>
</dbReference>
<evidence type="ECO:0008006" key="2">
    <source>
        <dbReference type="Google" id="ProtNLM"/>
    </source>
</evidence>
<comment type="caution">
    <text evidence="1">The sequence shown here is derived from an EMBL/GenBank/DDBJ whole genome shotgun (WGS) entry which is preliminary data.</text>
</comment>
<accession>A0A7J2THT4</accession>
<evidence type="ECO:0000313" key="1">
    <source>
        <dbReference type="EMBL" id="HEH34582.1"/>
    </source>
</evidence>
<dbReference type="SUPFAM" id="SSF109604">
    <property type="entry name" value="HD-domain/PDEase-like"/>
    <property type="match status" value="1"/>
</dbReference>
<protein>
    <recommendedName>
        <fullName evidence="2">HD domain-containing protein</fullName>
    </recommendedName>
</protein>
<dbReference type="AlphaFoldDB" id="A0A7J2THT4"/>
<dbReference type="Gene3D" id="1.10.3210.30">
    <property type="match status" value="1"/>
</dbReference>